<gene>
    <name evidence="1" type="ORF">EIP91_003003</name>
</gene>
<keyword evidence="2" id="KW-1185">Reference proteome</keyword>
<evidence type="ECO:0000313" key="1">
    <source>
        <dbReference type="EMBL" id="TCD65181.1"/>
    </source>
</evidence>
<accession>A0A4R0RB61</accession>
<protein>
    <submittedName>
        <fullName evidence="1">Uncharacterized protein</fullName>
    </submittedName>
</protein>
<name>A0A4R0RB61_9APHY</name>
<evidence type="ECO:0000313" key="2">
    <source>
        <dbReference type="Proteomes" id="UP000292702"/>
    </source>
</evidence>
<dbReference type="Proteomes" id="UP000292702">
    <property type="component" value="Unassembled WGS sequence"/>
</dbReference>
<dbReference type="AlphaFoldDB" id="A0A4R0RB61"/>
<comment type="caution">
    <text evidence="1">The sequence shown here is derived from an EMBL/GenBank/DDBJ whole genome shotgun (WGS) entry which is preliminary data.</text>
</comment>
<sequence length="112" mass="11525">MGVATVSATATVHTGRTTTKIAIQSDVGARVTKIVLKDINVVSARDVGYYRDNIGARSLATRAPASMAASGVAVVRPGPIVQQPVVIEPVANLPEGESVVIEQWSDGDGGDV</sequence>
<reference evidence="1 2" key="1">
    <citation type="submission" date="2018-11" db="EMBL/GenBank/DDBJ databases">
        <title>Genome assembly of Steccherinum ochraceum LE-BIN_3174, the white-rot fungus of the Steccherinaceae family (The Residual Polyporoid clade, Polyporales, Basidiomycota).</title>
        <authorList>
            <person name="Fedorova T.V."/>
            <person name="Glazunova O.A."/>
            <person name="Landesman E.O."/>
            <person name="Moiseenko K.V."/>
            <person name="Psurtseva N.V."/>
            <person name="Savinova O.S."/>
            <person name="Shakhova N.V."/>
            <person name="Tyazhelova T.V."/>
            <person name="Vasina D.V."/>
        </authorList>
    </citation>
    <scope>NUCLEOTIDE SEQUENCE [LARGE SCALE GENOMIC DNA]</scope>
    <source>
        <strain evidence="1 2">LE-BIN_3174</strain>
    </source>
</reference>
<organism evidence="1 2">
    <name type="scientific">Steccherinum ochraceum</name>
    <dbReference type="NCBI Taxonomy" id="92696"/>
    <lineage>
        <taxon>Eukaryota</taxon>
        <taxon>Fungi</taxon>
        <taxon>Dikarya</taxon>
        <taxon>Basidiomycota</taxon>
        <taxon>Agaricomycotina</taxon>
        <taxon>Agaricomycetes</taxon>
        <taxon>Polyporales</taxon>
        <taxon>Steccherinaceae</taxon>
        <taxon>Steccherinum</taxon>
    </lineage>
</organism>
<proteinExistence type="predicted"/>
<dbReference type="EMBL" id="RWJN01000194">
    <property type="protein sequence ID" value="TCD65181.1"/>
    <property type="molecule type" value="Genomic_DNA"/>
</dbReference>